<dbReference type="InterPro" id="IPR050559">
    <property type="entry name" value="P-Pant_transferase_sf"/>
</dbReference>
<dbReference type="GO" id="GO:0019878">
    <property type="term" value="P:lysine biosynthetic process via aminoadipic acid"/>
    <property type="evidence" value="ECO:0007669"/>
    <property type="project" value="TreeGrafter"/>
</dbReference>
<feature type="domain" description="4'-phosphopantetheinyl transferase" evidence="3">
    <location>
        <begin position="106"/>
        <end position="172"/>
    </location>
</feature>
<dbReference type="GO" id="GO:0000287">
    <property type="term" value="F:magnesium ion binding"/>
    <property type="evidence" value="ECO:0007669"/>
    <property type="project" value="InterPro"/>
</dbReference>
<dbReference type="PANTHER" id="PTHR12215:SF10">
    <property type="entry name" value="L-AMINOADIPATE-SEMIALDEHYDE DEHYDROGENASE-PHOSPHOPANTETHEINYL TRANSFERASE"/>
    <property type="match status" value="1"/>
</dbReference>
<evidence type="ECO:0000256" key="2">
    <source>
        <dbReference type="ARBA" id="ARBA00022679"/>
    </source>
</evidence>
<dbReference type="PANTHER" id="PTHR12215">
    <property type="entry name" value="PHOSPHOPANTETHEINE TRANSFERASE"/>
    <property type="match status" value="1"/>
</dbReference>
<proteinExistence type="inferred from homology"/>
<evidence type="ECO:0000256" key="1">
    <source>
        <dbReference type="ARBA" id="ARBA00010990"/>
    </source>
</evidence>
<keyword evidence="5" id="KW-1185">Reference proteome</keyword>
<keyword evidence="2" id="KW-0808">Transferase</keyword>
<comment type="similarity">
    <text evidence="1">Belongs to the P-Pant transferase superfamily. Gsp/Sfp/HetI/AcpT family.</text>
</comment>
<gene>
    <name evidence="4" type="ORF">GCM10017044_11040</name>
</gene>
<dbReference type="Gene3D" id="3.90.470.20">
    <property type="entry name" value="4'-phosphopantetheinyl transferase domain"/>
    <property type="match status" value="1"/>
</dbReference>
<reference evidence="4" key="2">
    <citation type="submission" date="2020-09" db="EMBL/GenBank/DDBJ databases">
        <authorList>
            <person name="Sun Q."/>
            <person name="Kim S."/>
        </authorList>
    </citation>
    <scope>NUCLEOTIDE SEQUENCE</scope>
    <source>
        <strain evidence="4">KCTC 42590</strain>
    </source>
</reference>
<dbReference type="SUPFAM" id="SSF56214">
    <property type="entry name" value="4'-phosphopantetheinyl transferase"/>
    <property type="match status" value="2"/>
</dbReference>
<dbReference type="Proteomes" id="UP000630923">
    <property type="component" value="Unassembled WGS sequence"/>
</dbReference>
<evidence type="ECO:0000313" key="4">
    <source>
        <dbReference type="EMBL" id="GHF18312.1"/>
    </source>
</evidence>
<dbReference type="RefSeq" id="WP_191250634.1">
    <property type="nucleotide sequence ID" value="NZ_BNCI01000001.1"/>
</dbReference>
<sequence>MGQVKIQIAKAGNSPAHAALLSGAERARLQAMTPENRPAFMTARGLLRIALGRQLAMKPEDVPLLQEGAGRVTLGCRGAQSPSFSVSHTQSGMCGFVAVAVSDAAPIGVDIEATDRQFDWRRLASRRLSETEQVWFSKCSDKEGREAFLKLWTLKEALVKLWDDKLLRVLAETSLDLGALSKCRKGAALLHPSVLVPLVQPKLPPGAGVSLCSGEITKPQLYLGLAIQADKELDIDIEYL</sequence>
<name>A0A919AP57_9PROT</name>
<protein>
    <recommendedName>
        <fullName evidence="3">4'-phosphopantetheinyl transferase domain-containing protein</fullName>
    </recommendedName>
</protein>
<organism evidence="4 5">
    <name type="scientific">Kordiimonas sediminis</name>
    <dbReference type="NCBI Taxonomy" id="1735581"/>
    <lineage>
        <taxon>Bacteria</taxon>
        <taxon>Pseudomonadati</taxon>
        <taxon>Pseudomonadota</taxon>
        <taxon>Alphaproteobacteria</taxon>
        <taxon>Kordiimonadales</taxon>
        <taxon>Kordiimonadaceae</taxon>
        <taxon>Kordiimonas</taxon>
    </lineage>
</organism>
<comment type="caution">
    <text evidence="4">The sequence shown here is derived from an EMBL/GenBank/DDBJ whole genome shotgun (WGS) entry which is preliminary data.</text>
</comment>
<evidence type="ECO:0000259" key="3">
    <source>
        <dbReference type="Pfam" id="PF01648"/>
    </source>
</evidence>
<dbReference type="Pfam" id="PF01648">
    <property type="entry name" value="ACPS"/>
    <property type="match status" value="1"/>
</dbReference>
<dbReference type="AlphaFoldDB" id="A0A919AP57"/>
<evidence type="ECO:0000313" key="5">
    <source>
        <dbReference type="Proteomes" id="UP000630923"/>
    </source>
</evidence>
<dbReference type="InterPro" id="IPR008278">
    <property type="entry name" value="4-PPantetheinyl_Trfase_dom"/>
</dbReference>
<dbReference type="EMBL" id="BNCI01000001">
    <property type="protein sequence ID" value="GHF18312.1"/>
    <property type="molecule type" value="Genomic_DNA"/>
</dbReference>
<dbReference type="InterPro" id="IPR037143">
    <property type="entry name" value="4-PPantetheinyl_Trfase_dom_sf"/>
</dbReference>
<reference evidence="4" key="1">
    <citation type="journal article" date="2014" name="Int. J. Syst. Evol. Microbiol.">
        <title>Complete genome sequence of Corynebacterium casei LMG S-19264T (=DSM 44701T), isolated from a smear-ripened cheese.</title>
        <authorList>
            <consortium name="US DOE Joint Genome Institute (JGI-PGF)"/>
            <person name="Walter F."/>
            <person name="Albersmeier A."/>
            <person name="Kalinowski J."/>
            <person name="Ruckert C."/>
        </authorList>
    </citation>
    <scope>NUCLEOTIDE SEQUENCE</scope>
    <source>
        <strain evidence="4">KCTC 42590</strain>
    </source>
</reference>
<accession>A0A919AP57</accession>
<dbReference type="GO" id="GO:0008897">
    <property type="term" value="F:holo-[acyl-carrier-protein] synthase activity"/>
    <property type="evidence" value="ECO:0007669"/>
    <property type="project" value="InterPro"/>
</dbReference>
<dbReference type="GO" id="GO:0005829">
    <property type="term" value="C:cytosol"/>
    <property type="evidence" value="ECO:0007669"/>
    <property type="project" value="TreeGrafter"/>
</dbReference>